<dbReference type="InterPro" id="IPR051615">
    <property type="entry name" value="Transcr_Regulatory_Elem"/>
</dbReference>
<dbReference type="Pfam" id="PF00172">
    <property type="entry name" value="Zn_clus"/>
    <property type="match status" value="1"/>
</dbReference>
<keyword evidence="2" id="KW-0479">Metal-binding</keyword>
<dbReference type="PROSITE" id="PS50048">
    <property type="entry name" value="ZN2_CY6_FUNGAL_2"/>
    <property type="match status" value="1"/>
</dbReference>
<dbReference type="CDD" id="cd00067">
    <property type="entry name" value="GAL4"/>
    <property type="match status" value="1"/>
</dbReference>
<dbReference type="GO" id="GO:0000981">
    <property type="term" value="F:DNA-binding transcription factor activity, RNA polymerase II-specific"/>
    <property type="evidence" value="ECO:0007669"/>
    <property type="project" value="InterPro"/>
</dbReference>
<evidence type="ECO:0000259" key="9">
    <source>
        <dbReference type="PROSITE" id="PS50048"/>
    </source>
</evidence>
<keyword evidence="11" id="KW-1185">Reference proteome</keyword>
<reference evidence="10 11" key="1">
    <citation type="submission" date="2016-07" db="EMBL/GenBank/DDBJ databases">
        <title>Pervasive Adenine N6-methylation of Active Genes in Fungi.</title>
        <authorList>
            <consortium name="DOE Joint Genome Institute"/>
            <person name="Mondo S.J."/>
            <person name="Dannebaum R.O."/>
            <person name="Kuo R.C."/>
            <person name="Labutti K."/>
            <person name="Haridas S."/>
            <person name="Kuo A."/>
            <person name="Salamov A."/>
            <person name="Ahrendt S.R."/>
            <person name="Lipzen A."/>
            <person name="Sullivan W."/>
            <person name="Andreopoulos W.B."/>
            <person name="Clum A."/>
            <person name="Lindquist E."/>
            <person name="Daum C."/>
            <person name="Ramamoorthy G.K."/>
            <person name="Gryganskyi A."/>
            <person name="Culley D."/>
            <person name="Magnuson J.K."/>
            <person name="James T.Y."/>
            <person name="O'Malley M.A."/>
            <person name="Stajich J.E."/>
            <person name="Spatafora J.W."/>
            <person name="Visel A."/>
            <person name="Grigoriev I.V."/>
        </authorList>
    </citation>
    <scope>NUCLEOTIDE SEQUENCE [LARGE SCALE GENOMIC DNA]</scope>
    <source>
        <strain evidence="10 11">JEL800</strain>
    </source>
</reference>
<dbReference type="Gene3D" id="4.10.240.10">
    <property type="entry name" value="Zn(2)-C6 fungal-type DNA-binding domain"/>
    <property type="match status" value="1"/>
</dbReference>
<dbReference type="GO" id="GO:0003677">
    <property type="term" value="F:DNA binding"/>
    <property type="evidence" value="ECO:0007669"/>
    <property type="project" value="UniProtKB-KW"/>
</dbReference>
<accession>A0A1Y2D1I8</accession>
<gene>
    <name evidence="10" type="ORF">BCR33DRAFT_711778</name>
</gene>
<sequence>MTDQTTLHLTMNVPHLSGFSISSLVGPSDSTVTSATVSTAPLKPKRPLPCEFCRSQRKKCTLEKPSCSKCVARGTPCVYPLGRKPYKKREPKAKIPNSNVLLTPSSSIYRLSESSADEWSGSMKTFSDSSHTNQTQRQQHSPMSIHSLLL</sequence>
<dbReference type="GO" id="GO:0008270">
    <property type="term" value="F:zinc ion binding"/>
    <property type="evidence" value="ECO:0007669"/>
    <property type="project" value="InterPro"/>
</dbReference>
<evidence type="ECO:0000256" key="3">
    <source>
        <dbReference type="ARBA" id="ARBA00022833"/>
    </source>
</evidence>
<proteinExistence type="predicted"/>
<keyword evidence="4" id="KW-0805">Transcription regulation</keyword>
<keyword evidence="7" id="KW-0539">Nucleus</keyword>
<dbReference type="GO" id="GO:0005634">
    <property type="term" value="C:nucleus"/>
    <property type="evidence" value="ECO:0007669"/>
    <property type="project" value="UniProtKB-SubCell"/>
</dbReference>
<dbReference type="PANTHER" id="PTHR31313">
    <property type="entry name" value="TY1 ENHANCER ACTIVATOR"/>
    <property type="match status" value="1"/>
</dbReference>
<dbReference type="SMART" id="SM00066">
    <property type="entry name" value="GAL4"/>
    <property type="match status" value="1"/>
</dbReference>
<evidence type="ECO:0000256" key="8">
    <source>
        <dbReference type="SAM" id="MobiDB-lite"/>
    </source>
</evidence>
<evidence type="ECO:0000313" key="10">
    <source>
        <dbReference type="EMBL" id="ORY52465.1"/>
    </source>
</evidence>
<evidence type="ECO:0000256" key="4">
    <source>
        <dbReference type="ARBA" id="ARBA00023015"/>
    </source>
</evidence>
<organism evidence="10 11">
    <name type="scientific">Rhizoclosmatium globosum</name>
    <dbReference type="NCBI Taxonomy" id="329046"/>
    <lineage>
        <taxon>Eukaryota</taxon>
        <taxon>Fungi</taxon>
        <taxon>Fungi incertae sedis</taxon>
        <taxon>Chytridiomycota</taxon>
        <taxon>Chytridiomycota incertae sedis</taxon>
        <taxon>Chytridiomycetes</taxon>
        <taxon>Chytridiales</taxon>
        <taxon>Chytriomycetaceae</taxon>
        <taxon>Rhizoclosmatium</taxon>
    </lineage>
</organism>
<comment type="caution">
    <text evidence="10">The sequence shown here is derived from an EMBL/GenBank/DDBJ whole genome shotgun (WGS) entry which is preliminary data.</text>
</comment>
<evidence type="ECO:0000256" key="7">
    <source>
        <dbReference type="ARBA" id="ARBA00023242"/>
    </source>
</evidence>
<dbReference type="PANTHER" id="PTHR31313:SF81">
    <property type="entry name" value="TY1 ENHANCER ACTIVATOR"/>
    <property type="match status" value="1"/>
</dbReference>
<evidence type="ECO:0000313" key="11">
    <source>
        <dbReference type="Proteomes" id="UP000193642"/>
    </source>
</evidence>
<feature type="region of interest" description="Disordered" evidence="8">
    <location>
        <begin position="120"/>
        <end position="150"/>
    </location>
</feature>
<keyword evidence="5" id="KW-0238">DNA-binding</keyword>
<dbReference type="InterPro" id="IPR036864">
    <property type="entry name" value="Zn2-C6_fun-type_DNA-bd_sf"/>
</dbReference>
<evidence type="ECO:0000256" key="1">
    <source>
        <dbReference type="ARBA" id="ARBA00004123"/>
    </source>
</evidence>
<evidence type="ECO:0000256" key="2">
    <source>
        <dbReference type="ARBA" id="ARBA00022723"/>
    </source>
</evidence>
<keyword evidence="3" id="KW-0862">Zinc</keyword>
<comment type="subcellular location">
    <subcellularLocation>
        <location evidence="1">Nucleus</location>
    </subcellularLocation>
</comment>
<name>A0A1Y2D1I8_9FUNG</name>
<keyword evidence="6" id="KW-0804">Transcription</keyword>
<dbReference type="AlphaFoldDB" id="A0A1Y2D1I8"/>
<dbReference type="Proteomes" id="UP000193642">
    <property type="component" value="Unassembled WGS sequence"/>
</dbReference>
<dbReference type="SUPFAM" id="SSF57701">
    <property type="entry name" value="Zn2/Cys6 DNA-binding domain"/>
    <property type="match status" value="1"/>
</dbReference>
<dbReference type="PROSITE" id="PS00463">
    <property type="entry name" value="ZN2_CY6_FUNGAL_1"/>
    <property type="match status" value="1"/>
</dbReference>
<dbReference type="InterPro" id="IPR001138">
    <property type="entry name" value="Zn2Cys6_DnaBD"/>
</dbReference>
<protein>
    <recommendedName>
        <fullName evidence="9">Zn(2)-C6 fungal-type domain-containing protein</fullName>
    </recommendedName>
</protein>
<dbReference type="EMBL" id="MCGO01000003">
    <property type="protein sequence ID" value="ORY52465.1"/>
    <property type="molecule type" value="Genomic_DNA"/>
</dbReference>
<feature type="compositionally biased region" description="Polar residues" evidence="8">
    <location>
        <begin position="122"/>
        <end position="144"/>
    </location>
</feature>
<dbReference type="OrthoDB" id="2121746at2759"/>
<feature type="domain" description="Zn(2)-C6 fungal-type" evidence="9">
    <location>
        <begin position="49"/>
        <end position="79"/>
    </location>
</feature>
<evidence type="ECO:0000256" key="6">
    <source>
        <dbReference type="ARBA" id="ARBA00023163"/>
    </source>
</evidence>
<evidence type="ECO:0000256" key="5">
    <source>
        <dbReference type="ARBA" id="ARBA00023125"/>
    </source>
</evidence>